<evidence type="ECO:0000313" key="2">
    <source>
        <dbReference type="Proteomes" id="UP000034034"/>
    </source>
</evidence>
<organism evidence="1 2">
    <name type="scientific">Streptomyces xiamenensis</name>
    <dbReference type="NCBI Taxonomy" id="408015"/>
    <lineage>
        <taxon>Bacteria</taxon>
        <taxon>Bacillati</taxon>
        <taxon>Actinomycetota</taxon>
        <taxon>Actinomycetes</taxon>
        <taxon>Kitasatosporales</taxon>
        <taxon>Streptomycetaceae</taxon>
        <taxon>Streptomyces</taxon>
    </lineage>
</organism>
<proteinExistence type="predicted"/>
<dbReference type="EMBL" id="CP009922">
    <property type="protein sequence ID" value="AKG43291.1"/>
    <property type="molecule type" value="Genomic_DNA"/>
</dbReference>
<name>A0A0F7CNP9_9ACTN</name>
<dbReference type="KEGG" id="sxi:SXIM_19070"/>
<dbReference type="Proteomes" id="UP000034034">
    <property type="component" value="Chromosome"/>
</dbReference>
<protein>
    <recommendedName>
        <fullName evidence="3">YwqJ-like deaminase</fullName>
    </recommendedName>
</protein>
<sequence length="326" mass="34836">MTLDLEGQDGQADAGPVVPVLRHRRDGILPTTAAALSLPGREHPLKGAAVLRSAQDAPRLHPLVRELLNALGPADRERHAGRCPEAALISRHLSEGGDARLLRGAVITTRHIREDGDPQHGTYAPHCRSCAALLAHFGVESVSEGAPGADLTGPTLTLRMPEETRAGGGPGLGFDLDQALGYAGWQPGRRMIEQAERWADTLSGHRSPLGHPHALFPAAFETWAEFGGLRLHPMGPGRRYAPGSVVIDPLRGLHWARTLNDLGQALDTELCPLGAEGGGTALLAMDREARMYALDHTGDWYLGPDLRTALTTLLSGTEPGRLINPR</sequence>
<dbReference type="STRING" id="408015.SXIM_19070"/>
<dbReference type="Pfam" id="PF14431">
    <property type="entry name" value="YwqJ-deaminase"/>
    <property type="match status" value="1"/>
</dbReference>
<evidence type="ECO:0008006" key="3">
    <source>
        <dbReference type="Google" id="ProtNLM"/>
    </source>
</evidence>
<gene>
    <name evidence="1" type="ORF">SXIM_19070</name>
</gene>
<dbReference type="PATRIC" id="fig|408015.6.peg.1939"/>
<dbReference type="AlphaFoldDB" id="A0A0F7CNP9"/>
<dbReference type="InterPro" id="IPR025850">
    <property type="entry name" value="SUKH-3"/>
</dbReference>
<keyword evidence="2" id="KW-1185">Reference proteome</keyword>
<evidence type="ECO:0000313" key="1">
    <source>
        <dbReference type="EMBL" id="AKG43291.1"/>
    </source>
</evidence>
<dbReference type="HOGENOM" id="CLU_852395_0_0_11"/>
<dbReference type="Pfam" id="PF14433">
    <property type="entry name" value="SUKH-3"/>
    <property type="match status" value="1"/>
</dbReference>
<reference evidence="1" key="1">
    <citation type="submission" date="2019-08" db="EMBL/GenBank/DDBJ databases">
        <title>Complete genome sequence of a mangrove-derived Streptomyces xiamenensis.</title>
        <authorList>
            <person name="Xu J."/>
        </authorList>
    </citation>
    <scope>NUCLEOTIDE SEQUENCE</scope>
    <source>
        <strain evidence="1">318</strain>
    </source>
</reference>
<dbReference type="InterPro" id="IPR025968">
    <property type="entry name" value="YwqJ_deaminase"/>
</dbReference>
<accession>A0A0F7CNP9</accession>